<dbReference type="CDD" id="cd00093">
    <property type="entry name" value="HTH_XRE"/>
    <property type="match status" value="1"/>
</dbReference>
<dbReference type="InterPro" id="IPR043917">
    <property type="entry name" value="DUF5753"/>
</dbReference>
<reference evidence="2" key="2">
    <citation type="submission" date="2020-09" db="EMBL/GenBank/DDBJ databases">
        <authorList>
            <person name="Sun Q."/>
            <person name="Ohkuma M."/>
        </authorList>
    </citation>
    <scope>NUCLEOTIDE SEQUENCE</scope>
    <source>
        <strain evidence="2">JCM 4518</strain>
    </source>
</reference>
<dbReference type="PROSITE" id="PS50943">
    <property type="entry name" value="HTH_CROC1"/>
    <property type="match status" value="1"/>
</dbReference>
<organism evidence="2 3">
    <name type="scientific">Streptomyces termitum</name>
    <dbReference type="NCBI Taxonomy" id="67368"/>
    <lineage>
        <taxon>Bacteria</taxon>
        <taxon>Bacillati</taxon>
        <taxon>Actinomycetota</taxon>
        <taxon>Actinomycetes</taxon>
        <taxon>Kitasatosporales</taxon>
        <taxon>Streptomycetaceae</taxon>
        <taxon>Streptomyces</taxon>
    </lineage>
</organism>
<name>A0A918W407_9ACTN</name>
<dbReference type="SUPFAM" id="SSF47413">
    <property type="entry name" value="lambda repressor-like DNA-binding domains"/>
    <property type="match status" value="1"/>
</dbReference>
<keyword evidence="3" id="KW-1185">Reference proteome</keyword>
<dbReference type="EMBL" id="BMUL01000001">
    <property type="protein sequence ID" value="GHA65288.1"/>
    <property type="molecule type" value="Genomic_DNA"/>
</dbReference>
<evidence type="ECO:0000313" key="3">
    <source>
        <dbReference type="Proteomes" id="UP000644020"/>
    </source>
</evidence>
<reference evidence="2" key="1">
    <citation type="journal article" date="2014" name="Int. J. Syst. Evol. Microbiol.">
        <title>Complete genome sequence of Corynebacterium casei LMG S-19264T (=DSM 44701T), isolated from a smear-ripened cheese.</title>
        <authorList>
            <consortium name="US DOE Joint Genome Institute (JGI-PGF)"/>
            <person name="Walter F."/>
            <person name="Albersmeier A."/>
            <person name="Kalinowski J."/>
            <person name="Ruckert C."/>
        </authorList>
    </citation>
    <scope>NUCLEOTIDE SEQUENCE</scope>
    <source>
        <strain evidence="2">JCM 4518</strain>
    </source>
</reference>
<dbReference type="Pfam" id="PF13560">
    <property type="entry name" value="HTH_31"/>
    <property type="match status" value="1"/>
</dbReference>
<evidence type="ECO:0000259" key="1">
    <source>
        <dbReference type="PROSITE" id="PS50943"/>
    </source>
</evidence>
<dbReference type="InterPro" id="IPR010982">
    <property type="entry name" value="Lambda_DNA-bd_dom_sf"/>
</dbReference>
<dbReference type="Gene3D" id="1.10.260.40">
    <property type="entry name" value="lambda repressor-like DNA-binding domains"/>
    <property type="match status" value="1"/>
</dbReference>
<accession>A0A918W407</accession>
<dbReference type="AlphaFoldDB" id="A0A918W407"/>
<dbReference type="GO" id="GO:0003677">
    <property type="term" value="F:DNA binding"/>
    <property type="evidence" value="ECO:0007669"/>
    <property type="project" value="InterPro"/>
</dbReference>
<sequence length="288" mass="32417">MSVQDVDGVVAEDAGWEVDPGDEPVMAVLAVVGRRLKDRRERAGLSAAELGDLTGYGEDMIRKLERGDRIPRPEFLDRADEVLNAGGVVADLKNDLREVRYPKPIRDLAKMEGKAVEFNMYTNFDIHGLLQTDEFSRSIMQGWRPMYTPAQLERYLAAREARRGVLMKDPAPEFSFVQEEVSLRRPVGGRMVLRRQLEHMLEVSELPHVSIQVMPTERAEHPGSSGVIEILKFADGKAVGRMDGDFGGRPVSDPKRLRFLDLRYGIIRSMALTPVESRGFIERLLGET</sequence>
<dbReference type="Proteomes" id="UP000644020">
    <property type="component" value="Unassembled WGS sequence"/>
</dbReference>
<comment type="caution">
    <text evidence="2">The sequence shown here is derived from an EMBL/GenBank/DDBJ whole genome shotgun (WGS) entry which is preliminary data.</text>
</comment>
<protein>
    <submittedName>
        <fullName evidence="2">Transcriptional regulator</fullName>
    </submittedName>
</protein>
<proteinExistence type="predicted"/>
<dbReference type="SMART" id="SM00530">
    <property type="entry name" value="HTH_XRE"/>
    <property type="match status" value="1"/>
</dbReference>
<dbReference type="Pfam" id="PF19054">
    <property type="entry name" value="DUF5753"/>
    <property type="match status" value="1"/>
</dbReference>
<dbReference type="RefSeq" id="WP_189974676.1">
    <property type="nucleotide sequence ID" value="NZ_BMUL01000001.1"/>
</dbReference>
<dbReference type="InterPro" id="IPR001387">
    <property type="entry name" value="Cro/C1-type_HTH"/>
</dbReference>
<evidence type="ECO:0000313" key="2">
    <source>
        <dbReference type="EMBL" id="GHA65288.1"/>
    </source>
</evidence>
<gene>
    <name evidence="2" type="ORF">GCM10010305_03700</name>
</gene>
<feature type="domain" description="HTH cro/C1-type" evidence="1">
    <location>
        <begin position="36"/>
        <end position="84"/>
    </location>
</feature>